<proteinExistence type="inferred from homology"/>
<dbReference type="Proteomes" id="UP000071927">
    <property type="component" value="Unassembled WGS sequence"/>
</dbReference>
<comment type="caution">
    <text evidence="2">The sequence shown here is derived from an EMBL/GenBank/DDBJ whole genome shotgun (WGS) entry which is preliminary data.</text>
</comment>
<comment type="similarity">
    <text evidence="1">Belongs to the universal ribosomal protein uL10 family.</text>
</comment>
<dbReference type="GO" id="GO:0005840">
    <property type="term" value="C:ribosome"/>
    <property type="evidence" value="ECO:0007669"/>
    <property type="project" value="UniProtKB-KW"/>
</dbReference>
<organism evidence="2 3">
    <name type="scientific">Streptococcus gallolyticus</name>
    <dbReference type="NCBI Taxonomy" id="315405"/>
    <lineage>
        <taxon>Bacteria</taxon>
        <taxon>Bacillati</taxon>
        <taxon>Bacillota</taxon>
        <taxon>Bacilli</taxon>
        <taxon>Lactobacillales</taxon>
        <taxon>Streptococcaceae</taxon>
        <taxon>Streptococcus</taxon>
    </lineage>
</organism>
<name>A0A139R901_9STRE</name>
<dbReference type="InterPro" id="IPR043141">
    <property type="entry name" value="Ribosomal_uL10-like_sf"/>
</dbReference>
<dbReference type="EMBL" id="LQXV01000001">
    <property type="protein sequence ID" value="KXU11115.1"/>
    <property type="molecule type" value="Genomic_DNA"/>
</dbReference>
<keyword evidence="2" id="KW-0689">Ribosomal protein</keyword>
<dbReference type="SUPFAM" id="SSF160369">
    <property type="entry name" value="Ribosomal protein L10-like"/>
    <property type="match status" value="1"/>
</dbReference>
<evidence type="ECO:0000256" key="1">
    <source>
        <dbReference type="ARBA" id="ARBA00008889"/>
    </source>
</evidence>
<protein>
    <submittedName>
        <fullName evidence="2">LSU ribosomal protein L10p (P0)</fullName>
    </submittedName>
</protein>
<reference evidence="2 3" key="1">
    <citation type="submission" date="2016-01" db="EMBL/GenBank/DDBJ databases">
        <title>Highly variable Streptococcus oralis are common among viridans streptococci isolated from primates.</title>
        <authorList>
            <person name="Denapaite D."/>
            <person name="Rieger M."/>
            <person name="Koendgen S."/>
            <person name="Brueckner R."/>
            <person name="Ochigava I."/>
            <person name="Kappeler P."/>
            <person name="Maetz-Rensing K."/>
            <person name="Leendertz F."/>
            <person name="Hakenbeck R."/>
        </authorList>
    </citation>
    <scope>NUCLEOTIDE SEQUENCE [LARGE SCALE GENOMIC DNA]</scope>
    <source>
        <strain evidence="2 3">DD03</strain>
    </source>
</reference>
<gene>
    <name evidence="2" type="ORF">SGADD03_00005</name>
</gene>
<accession>A0A139R901</accession>
<dbReference type="AlphaFoldDB" id="A0A139R901"/>
<evidence type="ECO:0000313" key="3">
    <source>
        <dbReference type="Proteomes" id="UP000071927"/>
    </source>
</evidence>
<keyword evidence="2" id="KW-0687">Ribonucleoprotein</keyword>
<evidence type="ECO:0000313" key="2">
    <source>
        <dbReference type="EMBL" id="KXU11115.1"/>
    </source>
</evidence>
<dbReference type="PATRIC" id="fig|315405.12.peg.5"/>
<sequence>MPNREGLLSMLLSVLQAPVRNVALAVKAVADNKEDDAA</sequence>